<protein>
    <submittedName>
        <fullName evidence="2">Uncharacterized protein</fullName>
    </submittedName>
</protein>
<dbReference type="AlphaFoldDB" id="A0A6S7IH29"/>
<dbReference type="SUPFAM" id="SSF50969">
    <property type="entry name" value="YVTN repeat-like/Quinoprotein amine dehydrogenase"/>
    <property type="match status" value="1"/>
</dbReference>
<dbReference type="EMBL" id="CACRXK020009127">
    <property type="protein sequence ID" value="CAB4016463.1"/>
    <property type="molecule type" value="Genomic_DNA"/>
</dbReference>
<sequence length="608" mass="67889">MSEVITGLLKVTFGLISNKLRAYGAEKLQDGGLTDQKFRGLIVRELDDIKSKLDAISRKDLCASISFLQQGIQRLNMSFGESSESENPSTSELPNDGKQSQGTTKACPGATATDKKPAHQSVAVEDALVLANVIGKLTIESNELFALAKKSFEKAGEEATRAFHNAALSTDERILASKVRIASGILEHLDRPEVAATDCLHYLRELHDMPAIKEIFSVHVGTGIKSWFKSGLKKDSRVEIVKTVTLINLILADFISKFTKRRMAVFDWPMIECGKRVVHPIHFKTENVPNLKEMQITPPWDIVVSDDDLLTGATTTTYEAISVQKAPVLTTKGDLIYFTDDRRGLQKLDTTTGKLQPYCLSPLKDNTEHPQPSSEFIGIAIDENDTVYVLSRDDKDGYTLSVYSRDGRNTHHNTLEFLQGVPDFECITVSNNKNIVICFKHEHKIMVYSCNCKGKLINSSELALPIDPDNCLQQSVSVSCDNEIILTTWQWNEWTESEKDTNVLYIFSAEGQLKTTVKFRPSESGHIYGSLFYNHDSKTIIGHVEDYGDNKTLIQYLSGQTAKLQLSYLLYDTNFPESIFSFFPAHHTNGALALVSKKYVIFLQKPSP</sequence>
<dbReference type="OrthoDB" id="10534951at2759"/>
<dbReference type="Proteomes" id="UP001152795">
    <property type="component" value="Unassembled WGS sequence"/>
</dbReference>
<organism evidence="2 3">
    <name type="scientific">Paramuricea clavata</name>
    <name type="common">Red gorgonian</name>
    <name type="synonym">Violescent sea-whip</name>
    <dbReference type="NCBI Taxonomy" id="317549"/>
    <lineage>
        <taxon>Eukaryota</taxon>
        <taxon>Metazoa</taxon>
        <taxon>Cnidaria</taxon>
        <taxon>Anthozoa</taxon>
        <taxon>Octocorallia</taxon>
        <taxon>Malacalcyonacea</taxon>
        <taxon>Plexauridae</taxon>
        <taxon>Paramuricea</taxon>
    </lineage>
</organism>
<comment type="caution">
    <text evidence="2">The sequence shown here is derived from an EMBL/GenBank/DDBJ whole genome shotgun (WGS) entry which is preliminary data.</text>
</comment>
<evidence type="ECO:0000313" key="3">
    <source>
        <dbReference type="Proteomes" id="UP001152795"/>
    </source>
</evidence>
<accession>A0A6S7IH29</accession>
<proteinExistence type="predicted"/>
<keyword evidence="3" id="KW-1185">Reference proteome</keyword>
<reference evidence="2" key="1">
    <citation type="submission" date="2020-04" db="EMBL/GenBank/DDBJ databases">
        <authorList>
            <person name="Alioto T."/>
            <person name="Alioto T."/>
            <person name="Gomez Garrido J."/>
        </authorList>
    </citation>
    <scope>NUCLEOTIDE SEQUENCE</scope>
    <source>
        <strain evidence="2">A484AB</strain>
    </source>
</reference>
<evidence type="ECO:0000256" key="1">
    <source>
        <dbReference type="SAM" id="MobiDB-lite"/>
    </source>
</evidence>
<name>A0A6S7IH29_PARCT</name>
<dbReference type="InterPro" id="IPR011044">
    <property type="entry name" value="Quino_amine_DH_bsu"/>
</dbReference>
<feature type="region of interest" description="Disordered" evidence="1">
    <location>
        <begin position="80"/>
        <end position="118"/>
    </location>
</feature>
<dbReference type="InterPro" id="IPR011042">
    <property type="entry name" value="6-blade_b-propeller_TolB-like"/>
</dbReference>
<dbReference type="Gene3D" id="2.120.10.30">
    <property type="entry name" value="TolB, C-terminal domain"/>
    <property type="match status" value="1"/>
</dbReference>
<gene>
    <name evidence="2" type="ORF">PACLA_8A075997</name>
</gene>
<evidence type="ECO:0000313" key="2">
    <source>
        <dbReference type="EMBL" id="CAB4016463.1"/>
    </source>
</evidence>
<feature type="compositionally biased region" description="Low complexity" evidence="1">
    <location>
        <begin position="81"/>
        <end position="92"/>
    </location>
</feature>